<proteinExistence type="predicted"/>
<dbReference type="Proteomes" id="UP001530400">
    <property type="component" value="Unassembled WGS sequence"/>
</dbReference>
<name>A0ABD3NII4_9STRA</name>
<dbReference type="EMBL" id="JALLPJ020001143">
    <property type="protein sequence ID" value="KAL3775667.1"/>
    <property type="molecule type" value="Genomic_DNA"/>
</dbReference>
<accession>A0ABD3NII4</accession>
<comment type="caution">
    <text evidence="1">The sequence shown here is derived from an EMBL/GenBank/DDBJ whole genome shotgun (WGS) entry which is preliminary data.</text>
</comment>
<keyword evidence="2" id="KW-1185">Reference proteome</keyword>
<evidence type="ECO:0000313" key="1">
    <source>
        <dbReference type="EMBL" id="KAL3775667.1"/>
    </source>
</evidence>
<sequence length="64" mass="6856">MKANPDDTSSTLKAAIESGVNSITGQIDEESMKLALSHGYSKTFLLARLAKYRGDGDQKPAAKK</sequence>
<gene>
    <name evidence="1" type="ORF">ACHAWO_002696</name>
</gene>
<organism evidence="1 2">
    <name type="scientific">Cyclotella atomus</name>
    <dbReference type="NCBI Taxonomy" id="382360"/>
    <lineage>
        <taxon>Eukaryota</taxon>
        <taxon>Sar</taxon>
        <taxon>Stramenopiles</taxon>
        <taxon>Ochrophyta</taxon>
        <taxon>Bacillariophyta</taxon>
        <taxon>Coscinodiscophyceae</taxon>
        <taxon>Thalassiosirophycidae</taxon>
        <taxon>Stephanodiscales</taxon>
        <taxon>Stephanodiscaceae</taxon>
        <taxon>Cyclotella</taxon>
    </lineage>
</organism>
<protein>
    <submittedName>
        <fullName evidence="1">Uncharacterized protein</fullName>
    </submittedName>
</protein>
<reference evidence="1 2" key="1">
    <citation type="submission" date="2024-10" db="EMBL/GenBank/DDBJ databases">
        <title>Updated reference genomes for cyclostephanoid diatoms.</title>
        <authorList>
            <person name="Roberts W.R."/>
            <person name="Alverson A.J."/>
        </authorList>
    </citation>
    <scope>NUCLEOTIDE SEQUENCE [LARGE SCALE GENOMIC DNA]</scope>
    <source>
        <strain evidence="1 2">AJA010-31</strain>
    </source>
</reference>
<dbReference type="AlphaFoldDB" id="A0ABD3NII4"/>
<evidence type="ECO:0000313" key="2">
    <source>
        <dbReference type="Proteomes" id="UP001530400"/>
    </source>
</evidence>